<dbReference type="AlphaFoldDB" id="A0A0R2HCJ1"/>
<dbReference type="GO" id="GO:0008841">
    <property type="term" value="F:dihydrofolate synthase activity"/>
    <property type="evidence" value="ECO:0007669"/>
    <property type="project" value="TreeGrafter"/>
</dbReference>
<keyword evidence="6" id="KW-0067">ATP-binding</keyword>
<dbReference type="GO" id="GO:0004326">
    <property type="term" value="F:tetrahydrofolylpolyglutamate synthase activity"/>
    <property type="evidence" value="ECO:0007669"/>
    <property type="project" value="UniProtKB-EC"/>
</dbReference>
<dbReference type="GO" id="GO:0005737">
    <property type="term" value="C:cytoplasm"/>
    <property type="evidence" value="ECO:0007669"/>
    <property type="project" value="TreeGrafter"/>
</dbReference>
<dbReference type="InterPro" id="IPR001645">
    <property type="entry name" value="Folylpolyglutamate_synth"/>
</dbReference>
<keyword evidence="3" id="KW-0436">Ligase</keyword>
<keyword evidence="12" id="KW-1185">Reference proteome</keyword>
<dbReference type="NCBIfam" id="TIGR01499">
    <property type="entry name" value="folC"/>
    <property type="match status" value="1"/>
</dbReference>
<evidence type="ECO:0000256" key="7">
    <source>
        <dbReference type="ARBA" id="ARBA00022842"/>
    </source>
</evidence>
<proteinExistence type="inferred from homology"/>
<evidence type="ECO:0000256" key="8">
    <source>
        <dbReference type="ARBA" id="ARBA00030592"/>
    </source>
</evidence>
<dbReference type="Gene3D" id="3.40.1190.10">
    <property type="entry name" value="Mur-like, catalytic domain"/>
    <property type="match status" value="1"/>
</dbReference>
<evidence type="ECO:0000256" key="2">
    <source>
        <dbReference type="ARBA" id="ARBA00013025"/>
    </source>
</evidence>
<dbReference type="InterPro" id="IPR004101">
    <property type="entry name" value="Mur_ligase_C"/>
</dbReference>
<keyword evidence="5" id="KW-0547">Nucleotide-binding</keyword>
<dbReference type="InterPro" id="IPR036565">
    <property type="entry name" value="Mur-like_cat_sf"/>
</dbReference>
<dbReference type="InterPro" id="IPR036615">
    <property type="entry name" value="Mur_ligase_C_dom_sf"/>
</dbReference>
<keyword evidence="4" id="KW-0479">Metal-binding</keyword>
<dbReference type="EMBL" id="JQBM01000001">
    <property type="protein sequence ID" value="KRN47140.1"/>
    <property type="molecule type" value="Genomic_DNA"/>
</dbReference>
<evidence type="ECO:0000256" key="6">
    <source>
        <dbReference type="ARBA" id="ARBA00022840"/>
    </source>
</evidence>
<evidence type="ECO:0000256" key="5">
    <source>
        <dbReference type="ARBA" id="ARBA00022741"/>
    </source>
</evidence>
<dbReference type="SUPFAM" id="SSF53244">
    <property type="entry name" value="MurD-like peptide ligases, peptide-binding domain"/>
    <property type="match status" value="1"/>
</dbReference>
<dbReference type="PANTHER" id="PTHR11136:SF0">
    <property type="entry name" value="DIHYDROFOLATE SYNTHETASE-RELATED"/>
    <property type="match status" value="1"/>
</dbReference>
<evidence type="ECO:0000313" key="11">
    <source>
        <dbReference type="EMBL" id="KRN47140.1"/>
    </source>
</evidence>
<dbReference type="GO" id="GO:0046872">
    <property type="term" value="F:metal ion binding"/>
    <property type="evidence" value="ECO:0007669"/>
    <property type="project" value="UniProtKB-KW"/>
</dbReference>
<evidence type="ECO:0000259" key="10">
    <source>
        <dbReference type="Pfam" id="PF02875"/>
    </source>
</evidence>
<dbReference type="PATRIC" id="fig|1629.5.peg.414"/>
<dbReference type="Proteomes" id="UP000051992">
    <property type="component" value="Unassembled WGS sequence"/>
</dbReference>
<evidence type="ECO:0000256" key="9">
    <source>
        <dbReference type="ARBA" id="ARBA00047493"/>
    </source>
</evidence>
<dbReference type="Gene3D" id="3.90.190.20">
    <property type="entry name" value="Mur ligase, C-terminal domain"/>
    <property type="match status" value="1"/>
</dbReference>
<evidence type="ECO:0000313" key="12">
    <source>
        <dbReference type="Proteomes" id="UP000051992"/>
    </source>
</evidence>
<dbReference type="PANTHER" id="PTHR11136">
    <property type="entry name" value="FOLYLPOLYGLUTAMATE SYNTHASE-RELATED"/>
    <property type="match status" value="1"/>
</dbReference>
<evidence type="ECO:0000256" key="3">
    <source>
        <dbReference type="ARBA" id="ARBA00022598"/>
    </source>
</evidence>
<feature type="domain" description="Mur ligase C-terminal" evidence="10">
    <location>
        <begin position="303"/>
        <end position="424"/>
    </location>
</feature>
<comment type="catalytic activity">
    <reaction evidence="9">
        <text>(6S)-5,6,7,8-tetrahydrofolyl-(gamma-L-Glu)(n) + L-glutamate + ATP = (6S)-5,6,7,8-tetrahydrofolyl-(gamma-L-Glu)(n+1) + ADP + phosphate + H(+)</text>
        <dbReference type="Rhea" id="RHEA:10580"/>
        <dbReference type="Rhea" id="RHEA-COMP:14738"/>
        <dbReference type="Rhea" id="RHEA-COMP:14740"/>
        <dbReference type="ChEBI" id="CHEBI:15378"/>
        <dbReference type="ChEBI" id="CHEBI:29985"/>
        <dbReference type="ChEBI" id="CHEBI:30616"/>
        <dbReference type="ChEBI" id="CHEBI:43474"/>
        <dbReference type="ChEBI" id="CHEBI:141005"/>
        <dbReference type="ChEBI" id="CHEBI:456216"/>
        <dbReference type="EC" id="6.3.2.17"/>
    </reaction>
</comment>
<name>A0A0R2HCJ1_WEIVI</name>
<sequence>MKGASMPIADVYRQINKKISARPDVDASDRTRTNIVHEVLGWIGQPDRRLKIIHIVGTNGKGSMGIMLSDIIKHTRYKVGHFTSPVINDDREMISIDGKEINETEFIASYQNILGEIHRHGGDATVLTKFEWWVLIALEYFGRQQVDYVVLEAGQHGLCDPTNAVENPLVVAFSKIAPDYFEQQETNLVKITETKLGAIKQGSTVVSYPGQDATVNQYLKETTAKVGATWYDHKPKITLLKSAPDGLLLNVNDLKGLKLSLTGSYQIQNLSTVLQIVDVLKQNGADIKDVDLVEVLSRVKIEGRMEYDADQNILYDGAHNASGVASLVDSLKAWHLQAKPLMVLGFLKDNNWHEMLDELLPFTDSVITVTPDAPTAMSADELAAKIVMMSNVNVDVADDPAAALSLAGQARESTQAMILVTGSFYTLKAIHEGA</sequence>
<dbReference type="SUPFAM" id="SSF53623">
    <property type="entry name" value="MurD-like peptide ligases, catalytic domain"/>
    <property type="match status" value="1"/>
</dbReference>
<reference evidence="11 12" key="1">
    <citation type="journal article" date="2015" name="Genome Announc.">
        <title>Expanding the biotechnology potential of lactobacilli through comparative genomics of 213 strains and associated genera.</title>
        <authorList>
            <person name="Sun Z."/>
            <person name="Harris H.M."/>
            <person name="McCann A."/>
            <person name="Guo C."/>
            <person name="Argimon S."/>
            <person name="Zhang W."/>
            <person name="Yang X."/>
            <person name="Jeffery I.B."/>
            <person name="Cooney J.C."/>
            <person name="Kagawa T.F."/>
            <person name="Liu W."/>
            <person name="Song Y."/>
            <person name="Salvetti E."/>
            <person name="Wrobel A."/>
            <person name="Rasinkangas P."/>
            <person name="Parkhill J."/>
            <person name="Rea M.C."/>
            <person name="O'Sullivan O."/>
            <person name="Ritari J."/>
            <person name="Douillard F.P."/>
            <person name="Paul Ross R."/>
            <person name="Yang R."/>
            <person name="Briner A.E."/>
            <person name="Felis G.E."/>
            <person name="de Vos W.M."/>
            <person name="Barrangou R."/>
            <person name="Klaenhammer T.R."/>
            <person name="Caufield P.W."/>
            <person name="Cui Y."/>
            <person name="Zhang H."/>
            <person name="O'Toole P.W."/>
        </authorList>
    </citation>
    <scope>NUCLEOTIDE SEQUENCE [LARGE SCALE GENOMIC DNA]</scope>
    <source>
        <strain evidence="11 12">DSM 20410</strain>
    </source>
</reference>
<gene>
    <name evidence="11" type="ORF">IV50_GL000410</name>
</gene>
<comment type="similarity">
    <text evidence="1">Belongs to the folylpolyglutamate synthase family.</text>
</comment>
<accession>A0A0R2HCJ1</accession>
<organism evidence="11 12">
    <name type="scientific">Weissella viridescens</name>
    <name type="common">Lactobacillus viridescens</name>
    <dbReference type="NCBI Taxonomy" id="1629"/>
    <lineage>
        <taxon>Bacteria</taxon>
        <taxon>Bacillati</taxon>
        <taxon>Bacillota</taxon>
        <taxon>Bacilli</taxon>
        <taxon>Lactobacillales</taxon>
        <taxon>Lactobacillaceae</taxon>
        <taxon>Weissella</taxon>
    </lineage>
</organism>
<keyword evidence="7" id="KW-0460">Magnesium</keyword>
<dbReference type="Pfam" id="PF02875">
    <property type="entry name" value="Mur_ligase_C"/>
    <property type="match status" value="1"/>
</dbReference>
<protein>
    <recommendedName>
        <fullName evidence="2">tetrahydrofolate synthase</fullName>
        <ecNumber evidence="2">6.3.2.17</ecNumber>
    </recommendedName>
    <alternativeName>
        <fullName evidence="8">Tetrahydrofolylpolyglutamate synthase</fullName>
    </alternativeName>
</protein>
<evidence type="ECO:0000256" key="1">
    <source>
        <dbReference type="ARBA" id="ARBA00008276"/>
    </source>
</evidence>
<evidence type="ECO:0000256" key="4">
    <source>
        <dbReference type="ARBA" id="ARBA00022723"/>
    </source>
</evidence>
<dbReference type="GO" id="GO:0005524">
    <property type="term" value="F:ATP binding"/>
    <property type="evidence" value="ECO:0007669"/>
    <property type="project" value="UniProtKB-KW"/>
</dbReference>
<comment type="caution">
    <text evidence="11">The sequence shown here is derived from an EMBL/GenBank/DDBJ whole genome shotgun (WGS) entry which is preliminary data.</text>
</comment>
<dbReference type="EC" id="6.3.2.17" evidence="2"/>